<sequence length="266" mass="30606">MRSLLFCFALWITLAILGIQAQPLRTYFFSIHNLGSALYELELYQGQLLAEMTKVSSLAWRYSPASGSYQLHTGVIVDSNEVWRLDRGLLDRVGILTGKAPGDHFAVDEALDDLLKEWIKVKIREADDRAEKYTKVNRDIHLDRYLMRDGLPPSTRDRAMLFKFSLRAVSSMRYTLKVAYRSAEFARAKVRQMLRPEDAAPFLFWMGDFGWIPFHTDDRAMDLLLHALGRRRYKLLLPEEALLDANGQKPAPAWTDRVGRVLLSLD</sequence>
<keyword evidence="3" id="KW-1185">Reference proteome</keyword>
<evidence type="ECO:0000313" key="2">
    <source>
        <dbReference type="EMBL" id="SPO35225.1"/>
    </source>
</evidence>
<keyword evidence="1" id="KW-0732">Signal</keyword>
<organism evidence="2 3">
    <name type="scientific">Pseudozyma flocculosa</name>
    <dbReference type="NCBI Taxonomy" id="84751"/>
    <lineage>
        <taxon>Eukaryota</taxon>
        <taxon>Fungi</taxon>
        <taxon>Dikarya</taxon>
        <taxon>Basidiomycota</taxon>
        <taxon>Ustilaginomycotina</taxon>
        <taxon>Ustilaginomycetes</taxon>
        <taxon>Ustilaginales</taxon>
        <taxon>Ustilaginaceae</taxon>
        <taxon>Pseudozyma</taxon>
    </lineage>
</organism>
<protein>
    <submittedName>
        <fullName evidence="2">Uncharacterized protein</fullName>
    </submittedName>
</protein>
<dbReference type="Proteomes" id="UP000323386">
    <property type="component" value="Unassembled WGS sequence"/>
</dbReference>
<proteinExistence type="predicted"/>
<feature type="signal peptide" evidence="1">
    <location>
        <begin position="1"/>
        <end position="21"/>
    </location>
</feature>
<gene>
    <name evidence="2" type="ORF">PSFLO_00696</name>
</gene>
<dbReference type="AlphaFoldDB" id="A0A5C3EU76"/>
<accession>A0A5C3EU76</accession>
<reference evidence="2 3" key="1">
    <citation type="submission" date="2018-03" db="EMBL/GenBank/DDBJ databases">
        <authorList>
            <person name="Guldener U."/>
        </authorList>
    </citation>
    <scope>NUCLEOTIDE SEQUENCE [LARGE SCALE GENOMIC DNA]</scope>
    <source>
        <strain evidence="2 3">DAOM196992</strain>
    </source>
</reference>
<name>A0A5C3EU76_9BASI</name>
<evidence type="ECO:0000313" key="3">
    <source>
        <dbReference type="Proteomes" id="UP000323386"/>
    </source>
</evidence>
<evidence type="ECO:0000256" key="1">
    <source>
        <dbReference type="SAM" id="SignalP"/>
    </source>
</evidence>
<feature type="chain" id="PRO_5022738488" evidence="1">
    <location>
        <begin position="22"/>
        <end position="266"/>
    </location>
</feature>
<dbReference type="EMBL" id="OOIP01000001">
    <property type="protein sequence ID" value="SPO35225.1"/>
    <property type="molecule type" value="Genomic_DNA"/>
</dbReference>